<dbReference type="AlphaFoldDB" id="A0A8J4Y0S7"/>
<sequence>MCTTRELRQHALMAMAQVAERDSSDHSVDPESGRTGAAFVTGGTELSWRMSDNCSTLQTELVPIQHALEHALHRQEATVVIHTDSWTGLQALQQPHPKDNVRLTTTILGSLQSLSRREGVSGSTGSPAT</sequence>
<dbReference type="Gene3D" id="3.30.420.10">
    <property type="entry name" value="Ribonuclease H-like superfamily/Ribonuclease H"/>
    <property type="match status" value="1"/>
</dbReference>
<organism evidence="1 2">
    <name type="scientific">Chionoecetes opilio</name>
    <name type="common">Atlantic snow crab</name>
    <name type="synonym">Cancer opilio</name>
    <dbReference type="NCBI Taxonomy" id="41210"/>
    <lineage>
        <taxon>Eukaryota</taxon>
        <taxon>Metazoa</taxon>
        <taxon>Ecdysozoa</taxon>
        <taxon>Arthropoda</taxon>
        <taxon>Crustacea</taxon>
        <taxon>Multicrustacea</taxon>
        <taxon>Malacostraca</taxon>
        <taxon>Eumalacostraca</taxon>
        <taxon>Eucarida</taxon>
        <taxon>Decapoda</taxon>
        <taxon>Pleocyemata</taxon>
        <taxon>Brachyura</taxon>
        <taxon>Eubrachyura</taxon>
        <taxon>Majoidea</taxon>
        <taxon>Majidae</taxon>
        <taxon>Chionoecetes</taxon>
    </lineage>
</organism>
<dbReference type="GO" id="GO:0003676">
    <property type="term" value="F:nucleic acid binding"/>
    <property type="evidence" value="ECO:0007669"/>
    <property type="project" value="InterPro"/>
</dbReference>
<name>A0A8J4Y0S7_CHIOP</name>
<protein>
    <recommendedName>
        <fullName evidence="3">RNase H type-1 domain-containing protein</fullName>
    </recommendedName>
</protein>
<dbReference type="InterPro" id="IPR012337">
    <property type="entry name" value="RNaseH-like_sf"/>
</dbReference>
<evidence type="ECO:0000313" key="2">
    <source>
        <dbReference type="Proteomes" id="UP000770661"/>
    </source>
</evidence>
<proteinExistence type="predicted"/>
<evidence type="ECO:0000313" key="1">
    <source>
        <dbReference type="EMBL" id="KAG0718063.1"/>
    </source>
</evidence>
<comment type="caution">
    <text evidence="1">The sequence shown here is derived from an EMBL/GenBank/DDBJ whole genome shotgun (WGS) entry which is preliminary data.</text>
</comment>
<reference evidence="1" key="1">
    <citation type="submission" date="2020-07" db="EMBL/GenBank/DDBJ databases">
        <title>The High-quality genome of the commercially important snow crab, Chionoecetes opilio.</title>
        <authorList>
            <person name="Jeong J.-H."/>
            <person name="Ryu S."/>
        </authorList>
    </citation>
    <scope>NUCLEOTIDE SEQUENCE</scope>
    <source>
        <strain evidence="1">MADBK_172401_WGS</strain>
        <tissue evidence="1">Digestive gland</tissue>
    </source>
</reference>
<keyword evidence="2" id="KW-1185">Reference proteome</keyword>
<dbReference type="EMBL" id="JACEEZ010016720">
    <property type="protein sequence ID" value="KAG0718063.1"/>
    <property type="molecule type" value="Genomic_DNA"/>
</dbReference>
<dbReference type="Proteomes" id="UP000770661">
    <property type="component" value="Unassembled WGS sequence"/>
</dbReference>
<evidence type="ECO:0008006" key="3">
    <source>
        <dbReference type="Google" id="ProtNLM"/>
    </source>
</evidence>
<dbReference type="OrthoDB" id="6373941at2759"/>
<dbReference type="InterPro" id="IPR036397">
    <property type="entry name" value="RNaseH_sf"/>
</dbReference>
<accession>A0A8J4Y0S7</accession>
<gene>
    <name evidence="1" type="ORF">GWK47_053216</name>
</gene>
<dbReference type="SUPFAM" id="SSF53098">
    <property type="entry name" value="Ribonuclease H-like"/>
    <property type="match status" value="1"/>
</dbReference>